<name>A0ABY8QSE7_9MICO</name>
<dbReference type="Proteomes" id="UP001209083">
    <property type="component" value="Chromosome"/>
</dbReference>
<dbReference type="PROSITE" id="PS51257">
    <property type="entry name" value="PROKAR_LIPOPROTEIN"/>
    <property type="match status" value="1"/>
</dbReference>
<proteinExistence type="predicted"/>
<evidence type="ECO:0000313" key="2">
    <source>
        <dbReference type="EMBL" id="WGW11932.1"/>
    </source>
</evidence>
<evidence type="ECO:0000256" key="1">
    <source>
        <dbReference type="SAM" id="MobiDB-lite"/>
    </source>
</evidence>
<evidence type="ECO:0000313" key="3">
    <source>
        <dbReference type="Proteomes" id="UP001209083"/>
    </source>
</evidence>
<keyword evidence="3" id="KW-1185">Reference proteome</keyword>
<feature type="region of interest" description="Disordered" evidence="1">
    <location>
        <begin position="150"/>
        <end position="180"/>
    </location>
</feature>
<dbReference type="RefSeq" id="WP_349638728.1">
    <property type="nucleotide sequence ID" value="NZ_CP090958.1"/>
</dbReference>
<feature type="compositionally biased region" description="Polar residues" evidence="1">
    <location>
        <begin position="162"/>
        <end position="173"/>
    </location>
</feature>
<sequence>MRLAGIRQSTKLGVLAVAGLMLLTSGCGNWVTDEFGGYLGVTVDDSGAPVILVRACTPLTPYIELAEGRDNIPESEENVERGAWEATQPQDGISELTLLRPDRNWKTVSTASNLEPDKLFLVTAGSVDDNYFLSQAQFRPRELATLDGTSVLVPGDEDGGTRTISRQQFSSEGCTDPEYN</sequence>
<reference evidence="2 3" key="1">
    <citation type="submission" date="2023-05" db="EMBL/GenBank/DDBJ databases">
        <title>Lithophilousrod everest ZFBP1038 complete genpme.</title>
        <authorList>
            <person name="Tian M."/>
        </authorList>
    </citation>
    <scope>NUCLEOTIDE SEQUENCE [LARGE SCALE GENOMIC DNA]</scope>
    <source>
        <strain evidence="2 3">ZFBP1038</strain>
    </source>
</reference>
<dbReference type="EMBL" id="CP090958">
    <property type="protein sequence ID" value="WGW11932.1"/>
    <property type="molecule type" value="Genomic_DNA"/>
</dbReference>
<gene>
    <name evidence="2" type="ORF">LWF01_17880</name>
</gene>
<accession>A0ABY8QSE7</accession>
<protein>
    <submittedName>
        <fullName evidence="2">Uncharacterized protein</fullName>
    </submittedName>
</protein>
<organism evidence="2 3">
    <name type="scientific">Saxibacter everestensis</name>
    <dbReference type="NCBI Taxonomy" id="2909229"/>
    <lineage>
        <taxon>Bacteria</taxon>
        <taxon>Bacillati</taxon>
        <taxon>Actinomycetota</taxon>
        <taxon>Actinomycetes</taxon>
        <taxon>Micrococcales</taxon>
        <taxon>Brevibacteriaceae</taxon>
        <taxon>Saxibacter</taxon>
    </lineage>
</organism>